<proteinExistence type="predicted"/>
<evidence type="ECO:0000313" key="3">
    <source>
        <dbReference type="Proteomes" id="UP000317835"/>
    </source>
</evidence>
<dbReference type="GO" id="GO:0006313">
    <property type="term" value="P:DNA transposition"/>
    <property type="evidence" value="ECO:0007669"/>
    <property type="project" value="InterPro"/>
</dbReference>
<dbReference type="AlphaFoldDB" id="A0A518HFJ9"/>
<dbReference type="Proteomes" id="UP000317835">
    <property type="component" value="Plasmid pElP_4"/>
</dbReference>
<dbReference type="InterPro" id="IPR002513">
    <property type="entry name" value="Tn3_Tnp_DDE_dom"/>
</dbReference>
<keyword evidence="3" id="KW-1185">Reference proteome</keyword>
<gene>
    <name evidence="2" type="ORF">ElP_75940</name>
</gene>
<sequence>MRTVRLPDLLIEVDNDLRFTDHFLPPAQRGGRDAEDVCTLLAVVLAHGCNLGLHTMARITRASPTSSSSGSAIGR</sequence>
<name>A0A518HFJ9_9BACT</name>
<keyword evidence="2" id="KW-0614">Plasmid</keyword>
<protein>
    <submittedName>
        <fullName evidence="2">Tn3 transposase DDE domain protein</fullName>
    </submittedName>
</protein>
<feature type="domain" description="Tn3 transposase DDE" evidence="1">
    <location>
        <begin position="8"/>
        <end position="61"/>
    </location>
</feature>
<geneLocation type="plasmid" evidence="3">
    <name>pelp_4</name>
</geneLocation>
<organism evidence="2 3">
    <name type="scientific">Tautonia plasticadhaerens</name>
    <dbReference type="NCBI Taxonomy" id="2527974"/>
    <lineage>
        <taxon>Bacteria</taxon>
        <taxon>Pseudomonadati</taxon>
        <taxon>Planctomycetota</taxon>
        <taxon>Planctomycetia</taxon>
        <taxon>Isosphaerales</taxon>
        <taxon>Isosphaeraceae</taxon>
        <taxon>Tautonia</taxon>
    </lineage>
</organism>
<dbReference type="GO" id="GO:0004803">
    <property type="term" value="F:transposase activity"/>
    <property type="evidence" value="ECO:0007669"/>
    <property type="project" value="InterPro"/>
</dbReference>
<reference evidence="2 3" key="1">
    <citation type="submission" date="2019-02" db="EMBL/GenBank/DDBJ databases">
        <title>Deep-cultivation of Planctomycetes and their phenomic and genomic characterization uncovers novel biology.</title>
        <authorList>
            <person name="Wiegand S."/>
            <person name="Jogler M."/>
            <person name="Boedeker C."/>
            <person name="Pinto D."/>
            <person name="Vollmers J."/>
            <person name="Rivas-Marin E."/>
            <person name="Kohn T."/>
            <person name="Peeters S.H."/>
            <person name="Heuer A."/>
            <person name="Rast P."/>
            <person name="Oberbeckmann S."/>
            <person name="Bunk B."/>
            <person name="Jeske O."/>
            <person name="Meyerdierks A."/>
            <person name="Storesund J.E."/>
            <person name="Kallscheuer N."/>
            <person name="Luecker S."/>
            <person name="Lage O.M."/>
            <person name="Pohl T."/>
            <person name="Merkel B.J."/>
            <person name="Hornburger P."/>
            <person name="Mueller R.-W."/>
            <person name="Bruemmer F."/>
            <person name="Labrenz M."/>
            <person name="Spormann A.M."/>
            <person name="Op den Camp H."/>
            <person name="Overmann J."/>
            <person name="Amann R."/>
            <person name="Jetten M.S.M."/>
            <person name="Mascher T."/>
            <person name="Medema M.H."/>
            <person name="Devos D.P."/>
            <person name="Kaster A.-K."/>
            <person name="Ovreas L."/>
            <person name="Rohde M."/>
            <person name="Galperin M.Y."/>
            <person name="Jogler C."/>
        </authorList>
    </citation>
    <scope>NUCLEOTIDE SEQUENCE [LARGE SCALE GENOMIC DNA]</scope>
    <source>
        <strain evidence="2 3">ElP</strain>
        <plasmid evidence="3">pelp_4</plasmid>
    </source>
</reference>
<evidence type="ECO:0000259" key="1">
    <source>
        <dbReference type="Pfam" id="PF01526"/>
    </source>
</evidence>
<accession>A0A518HFJ9</accession>
<dbReference type="KEGG" id="tpla:ElP_75940"/>
<dbReference type="Pfam" id="PF01526">
    <property type="entry name" value="DDE_Tnp_Tn3"/>
    <property type="match status" value="1"/>
</dbReference>
<dbReference type="EMBL" id="CP036430">
    <property type="protein sequence ID" value="QDV39622.1"/>
    <property type="molecule type" value="Genomic_DNA"/>
</dbReference>
<evidence type="ECO:0000313" key="2">
    <source>
        <dbReference type="EMBL" id="QDV39622.1"/>
    </source>
</evidence>